<dbReference type="AlphaFoldDB" id="A0A9D4I3Y4"/>
<keyword evidence="2" id="KW-1185">Reference proteome</keyword>
<gene>
    <name evidence="1" type="ORF">DPMN_181625</name>
</gene>
<reference evidence="1" key="2">
    <citation type="submission" date="2020-11" db="EMBL/GenBank/DDBJ databases">
        <authorList>
            <person name="McCartney M.A."/>
            <person name="Auch B."/>
            <person name="Kono T."/>
            <person name="Mallez S."/>
            <person name="Becker A."/>
            <person name="Gohl D.M."/>
            <person name="Silverstein K.A.T."/>
            <person name="Koren S."/>
            <person name="Bechman K.B."/>
            <person name="Herman A."/>
            <person name="Abrahante J.E."/>
            <person name="Garbe J."/>
        </authorList>
    </citation>
    <scope>NUCLEOTIDE SEQUENCE</scope>
    <source>
        <strain evidence="1">Duluth1</strain>
        <tissue evidence="1">Whole animal</tissue>
    </source>
</reference>
<protein>
    <submittedName>
        <fullName evidence="1">Uncharacterized protein</fullName>
    </submittedName>
</protein>
<dbReference type="Proteomes" id="UP000828390">
    <property type="component" value="Unassembled WGS sequence"/>
</dbReference>
<name>A0A9D4I3Y4_DREPO</name>
<reference evidence="1" key="1">
    <citation type="journal article" date="2019" name="bioRxiv">
        <title>The Genome of the Zebra Mussel, Dreissena polymorpha: A Resource for Invasive Species Research.</title>
        <authorList>
            <person name="McCartney M.A."/>
            <person name="Auch B."/>
            <person name="Kono T."/>
            <person name="Mallez S."/>
            <person name="Zhang Y."/>
            <person name="Obille A."/>
            <person name="Becker A."/>
            <person name="Abrahante J.E."/>
            <person name="Garbe J."/>
            <person name="Badalamenti J.P."/>
            <person name="Herman A."/>
            <person name="Mangelson H."/>
            <person name="Liachko I."/>
            <person name="Sullivan S."/>
            <person name="Sone E.D."/>
            <person name="Koren S."/>
            <person name="Silverstein K.A.T."/>
            <person name="Beckman K.B."/>
            <person name="Gohl D.M."/>
        </authorList>
    </citation>
    <scope>NUCLEOTIDE SEQUENCE</scope>
    <source>
        <strain evidence="1">Duluth1</strain>
        <tissue evidence="1">Whole animal</tissue>
    </source>
</reference>
<evidence type="ECO:0000313" key="2">
    <source>
        <dbReference type="Proteomes" id="UP000828390"/>
    </source>
</evidence>
<evidence type="ECO:0000313" key="1">
    <source>
        <dbReference type="EMBL" id="KAH3747204.1"/>
    </source>
</evidence>
<organism evidence="1 2">
    <name type="scientific">Dreissena polymorpha</name>
    <name type="common">Zebra mussel</name>
    <name type="synonym">Mytilus polymorpha</name>
    <dbReference type="NCBI Taxonomy" id="45954"/>
    <lineage>
        <taxon>Eukaryota</taxon>
        <taxon>Metazoa</taxon>
        <taxon>Spiralia</taxon>
        <taxon>Lophotrochozoa</taxon>
        <taxon>Mollusca</taxon>
        <taxon>Bivalvia</taxon>
        <taxon>Autobranchia</taxon>
        <taxon>Heteroconchia</taxon>
        <taxon>Euheterodonta</taxon>
        <taxon>Imparidentia</taxon>
        <taxon>Neoheterodontei</taxon>
        <taxon>Myida</taxon>
        <taxon>Dreissenoidea</taxon>
        <taxon>Dreissenidae</taxon>
        <taxon>Dreissena</taxon>
    </lineage>
</organism>
<dbReference type="EMBL" id="JAIWYP010000010">
    <property type="protein sequence ID" value="KAH3747204.1"/>
    <property type="molecule type" value="Genomic_DNA"/>
</dbReference>
<sequence>MIQAVFVSRVVQAGFWILSRSSVYHVNMASTNQVQLRQCAPSVLVATPRTPKDQKLHLTALYPVRLVSHTMPPLVNAWTVHDTITRMRPARTSVNPVLSALRQWGMGQTATHNVKRTALLATLVTLQISLNVCGVRVEHTGIPRMTVRPALLANIPWKAPLP</sequence>
<comment type="caution">
    <text evidence="1">The sequence shown here is derived from an EMBL/GenBank/DDBJ whole genome shotgun (WGS) entry which is preliminary data.</text>
</comment>
<proteinExistence type="predicted"/>
<accession>A0A9D4I3Y4</accession>